<organism evidence="2 3">
    <name type="scientific">Paspalum notatum var. saurae</name>
    <dbReference type="NCBI Taxonomy" id="547442"/>
    <lineage>
        <taxon>Eukaryota</taxon>
        <taxon>Viridiplantae</taxon>
        <taxon>Streptophyta</taxon>
        <taxon>Embryophyta</taxon>
        <taxon>Tracheophyta</taxon>
        <taxon>Spermatophyta</taxon>
        <taxon>Magnoliopsida</taxon>
        <taxon>Liliopsida</taxon>
        <taxon>Poales</taxon>
        <taxon>Poaceae</taxon>
        <taxon>PACMAD clade</taxon>
        <taxon>Panicoideae</taxon>
        <taxon>Andropogonodae</taxon>
        <taxon>Paspaleae</taxon>
        <taxon>Paspalinae</taxon>
        <taxon>Paspalum</taxon>
    </lineage>
</organism>
<dbReference type="InterPro" id="IPR026960">
    <property type="entry name" value="RVT-Znf"/>
</dbReference>
<gene>
    <name evidence="2" type="ORF">U9M48_031297</name>
</gene>
<accession>A0AAQ3U6L5</accession>
<dbReference type="EMBL" id="CP144751">
    <property type="protein sequence ID" value="WVZ84245.1"/>
    <property type="molecule type" value="Genomic_DNA"/>
</dbReference>
<sequence length="166" mass="19472">METKRFTFLGRHLAGLNTLKSPISILYNIVRSKTTWNNLLPRIANLTLLQEPDSFHWNLTQNGVFSVKSHYQALIRVEGPNFNFNENIWRIKAPVKVKIFLWYLRTGILLTEDNLTKRNCVLPFSVRQPCVGLYGYVIFAAVHYVRTWAILQRSDTEDLALIWRHR</sequence>
<evidence type="ECO:0000259" key="1">
    <source>
        <dbReference type="Pfam" id="PF13966"/>
    </source>
</evidence>
<protein>
    <recommendedName>
        <fullName evidence="1">Reverse transcriptase zinc-binding domain-containing protein</fullName>
    </recommendedName>
</protein>
<reference evidence="2 3" key="1">
    <citation type="submission" date="2024-02" db="EMBL/GenBank/DDBJ databases">
        <title>High-quality chromosome-scale genome assembly of Pensacola bahiagrass (Paspalum notatum Flugge var. saurae).</title>
        <authorList>
            <person name="Vega J.M."/>
            <person name="Podio M."/>
            <person name="Orjuela J."/>
            <person name="Siena L.A."/>
            <person name="Pessino S.C."/>
            <person name="Combes M.C."/>
            <person name="Mariac C."/>
            <person name="Albertini E."/>
            <person name="Pupilli F."/>
            <person name="Ortiz J.P.A."/>
            <person name="Leblanc O."/>
        </authorList>
    </citation>
    <scope>NUCLEOTIDE SEQUENCE [LARGE SCALE GENOMIC DNA]</scope>
    <source>
        <strain evidence="2">R1</strain>
        <tissue evidence="2">Leaf</tissue>
    </source>
</reference>
<name>A0AAQ3U6L5_PASNO</name>
<dbReference type="Proteomes" id="UP001341281">
    <property type="component" value="Chromosome 07"/>
</dbReference>
<feature type="domain" description="Reverse transcriptase zinc-binding" evidence="1">
    <location>
        <begin position="65"/>
        <end position="120"/>
    </location>
</feature>
<proteinExistence type="predicted"/>
<feature type="non-terminal residue" evidence="2">
    <location>
        <position position="1"/>
    </location>
</feature>
<dbReference type="Pfam" id="PF13966">
    <property type="entry name" value="zf-RVT"/>
    <property type="match status" value="1"/>
</dbReference>
<dbReference type="AlphaFoldDB" id="A0AAQ3U6L5"/>
<keyword evidence="3" id="KW-1185">Reference proteome</keyword>
<evidence type="ECO:0000313" key="2">
    <source>
        <dbReference type="EMBL" id="WVZ84245.1"/>
    </source>
</evidence>
<evidence type="ECO:0000313" key="3">
    <source>
        <dbReference type="Proteomes" id="UP001341281"/>
    </source>
</evidence>